<dbReference type="Proteomes" id="UP000054321">
    <property type="component" value="Unassembled WGS sequence"/>
</dbReference>
<dbReference type="InterPro" id="IPR001789">
    <property type="entry name" value="Sig_transdc_resp-reg_receiver"/>
</dbReference>
<dbReference type="InterPro" id="IPR029016">
    <property type="entry name" value="GAF-like_dom_sf"/>
</dbReference>
<feature type="region of interest" description="Disordered" evidence="7">
    <location>
        <begin position="703"/>
        <end position="736"/>
    </location>
</feature>
<evidence type="ECO:0000256" key="4">
    <source>
        <dbReference type="ARBA" id="ARBA00022679"/>
    </source>
</evidence>
<dbReference type="InterPro" id="IPR036097">
    <property type="entry name" value="HisK_dim/P_sf"/>
</dbReference>
<keyword evidence="5" id="KW-0418">Kinase</keyword>
<dbReference type="GO" id="GO:0000155">
    <property type="term" value="F:phosphorelay sensor kinase activity"/>
    <property type="evidence" value="ECO:0007669"/>
    <property type="project" value="InterPro"/>
</dbReference>
<dbReference type="GO" id="GO:0009927">
    <property type="term" value="F:histidine phosphotransfer kinase activity"/>
    <property type="evidence" value="ECO:0007669"/>
    <property type="project" value="TreeGrafter"/>
</dbReference>
<accession>A0A0C3G962</accession>
<dbReference type="InParanoid" id="A0A0C3G962"/>
<gene>
    <name evidence="10" type="ORF">OIDMADRAFT_185028</name>
</gene>
<evidence type="ECO:0000313" key="10">
    <source>
        <dbReference type="EMBL" id="KIM92755.1"/>
    </source>
</evidence>
<dbReference type="InterPro" id="IPR004358">
    <property type="entry name" value="Sig_transdc_His_kin-like_C"/>
</dbReference>
<feature type="region of interest" description="Disordered" evidence="7">
    <location>
        <begin position="288"/>
        <end position="328"/>
    </location>
</feature>
<evidence type="ECO:0000256" key="1">
    <source>
        <dbReference type="ARBA" id="ARBA00000085"/>
    </source>
</evidence>
<dbReference type="STRING" id="913774.A0A0C3G962"/>
<dbReference type="HOGENOM" id="CLU_002763_0_0_1"/>
<dbReference type="PROSITE" id="PS50110">
    <property type="entry name" value="RESPONSE_REGULATORY"/>
    <property type="match status" value="1"/>
</dbReference>
<dbReference type="InterPro" id="IPR003661">
    <property type="entry name" value="HisK_dim/P_dom"/>
</dbReference>
<evidence type="ECO:0000256" key="6">
    <source>
        <dbReference type="PROSITE-ProRule" id="PRU00169"/>
    </source>
</evidence>
<dbReference type="SMART" id="SM00065">
    <property type="entry name" value="GAF"/>
    <property type="match status" value="1"/>
</dbReference>
<feature type="domain" description="Histidine kinase" evidence="8">
    <location>
        <begin position="590"/>
        <end position="825"/>
    </location>
</feature>
<evidence type="ECO:0000259" key="8">
    <source>
        <dbReference type="PROSITE" id="PS50109"/>
    </source>
</evidence>
<dbReference type="SUPFAM" id="SSF47384">
    <property type="entry name" value="Homodimeric domain of signal transducing histidine kinase"/>
    <property type="match status" value="1"/>
</dbReference>
<dbReference type="Gene3D" id="3.30.565.10">
    <property type="entry name" value="Histidine kinase-like ATPase, C-terminal domain"/>
    <property type="match status" value="1"/>
</dbReference>
<dbReference type="Gene3D" id="3.30.450.40">
    <property type="match status" value="1"/>
</dbReference>
<feature type="domain" description="Response regulatory" evidence="9">
    <location>
        <begin position="1021"/>
        <end position="1147"/>
    </location>
</feature>
<dbReference type="PANTHER" id="PTHR43047">
    <property type="entry name" value="TWO-COMPONENT HISTIDINE PROTEIN KINASE"/>
    <property type="match status" value="1"/>
</dbReference>
<keyword evidence="3" id="KW-0597">Phosphoprotein</keyword>
<name>A0A0C3G962_OIDMZ</name>
<dbReference type="GO" id="GO:0005886">
    <property type="term" value="C:plasma membrane"/>
    <property type="evidence" value="ECO:0007669"/>
    <property type="project" value="TreeGrafter"/>
</dbReference>
<evidence type="ECO:0000256" key="5">
    <source>
        <dbReference type="ARBA" id="ARBA00022777"/>
    </source>
</evidence>
<keyword evidence="11" id="KW-1185">Reference proteome</keyword>
<dbReference type="InterPro" id="IPR011006">
    <property type="entry name" value="CheY-like_superfamily"/>
</dbReference>
<feature type="compositionally biased region" description="Polar residues" evidence="7">
    <location>
        <begin position="311"/>
        <end position="328"/>
    </location>
</feature>
<dbReference type="InterPro" id="IPR036890">
    <property type="entry name" value="HATPase_C_sf"/>
</dbReference>
<dbReference type="SMART" id="SM00388">
    <property type="entry name" value="HisKA"/>
    <property type="match status" value="1"/>
</dbReference>
<dbReference type="FunFam" id="1.10.287.130:FF:000023">
    <property type="entry name" value="Sensor histidine kinase/response regulator, putative"/>
    <property type="match status" value="1"/>
</dbReference>
<evidence type="ECO:0000259" key="9">
    <source>
        <dbReference type="PROSITE" id="PS50110"/>
    </source>
</evidence>
<dbReference type="InterPro" id="IPR003594">
    <property type="entry name" value="HATPase_dom"/>
</dbReference>
<dbReference type="SUPFAM" id="SSF55874">
    <property type="entry name" value="ATPase domain of HSP90 chaperone/DNA topoisomerase II/histidine kinase"/>
    <property type="match status" value="1"/>
</dbReference>
<evidence type="ECO:0000313" key="11">
    <source>
        <dbReference type="Proteomes" id="UP000054321"/>
    </source>
</evidence>
<dbReference type="Gene3D" id="1.10.287.130">
    <property type="match status" value="1"/>
</dbReference>
<evidence type="ECO:0000256" key="2">
    <source>
        <dbReference type="ARBA" id="ARBA00012438"/>
    </source>
</evidence>
<dbReference type="SMART" id="SM00387">
    <property type="entry name" value="HATPase_c"/>
    <property type="match status" value="1"/>
</dbReference>
<comment type="catalytic activity">
    <reaction evidence="1">
        <text>ATP + protein L-histidine = ADP + protein N-phospho-L-histidine.</text>
        <dbReference type="EC" id="2.7.13.3"/>
    </reaction>
</comment>
<evidence type="ECO:0000256" key="7">
    <source>
        <dbReference type="SAM" id="MobiDB-lite"/>
    </source>
</evidence>
<dbReference type="InterPro" id="IPR005467">
    <property type="entry name" value="His_kinase_dom"/>
</dbReference>
<dbReference type="AlphaFoldDB" id="A0A0C3G962"/>
<dbReference type="InterPro" id="IPR003018">
    <property type="entry name" value="GAF"/>
</dbReference>
<dbReference type="Pfam" id="PF00072">
    <property type="entry name" value="Response_reg"/>
    <property type="match status" value="1"/>
</dbReference>
<dbReference type="EC" id="2.7.13.3" evidence="2"/>
<organism evidence="10 11">
    <name type="scientific">Oidiodendron maius (strain Zn)</name>
    <dbReference type="NCBI Taxonomy" id="913774"/>
    <lineage>
        <taxon>Eukaryota</taxon>
        <taxon>Fungi</taxon>
        <taxon>Dikarya</taxon>
        <taxon>Ascomycota</taxon>
        <taxon>Pezizomycotina</taxon>
        <taxon>Leotiomycetes</taxon>
        <taxon>Leotiomycetes incertae sedis</taxon>
        <taxon>Myxotrichaceae</taxon>
        <taxon>Oidiodendron</taxon>
    </lineage>
</organism>
<dbReference type="CDD" id="cd00082">
    <property type="entry name" value="HisKA"/>
    <property type="match status" value="1"/>
</dbReference>
<dbReference type="PROSITE" id="PS50109">
    <property type="entry name" value="HIS_KIN"/>
    <property type="match status" value="1"/>
</dbReference>
<dbReference type="Pfam" id="PF00512">
    <property type="entry name" value="HisKA"/>
    <property type="match status" value="1"/>
</dbReference>
<reference evidence="10 11" key="1">
    <citation type="submission" date="2014-04" db="EMBL/GenBank/DDBJ databases">
        <authorList>
            <consortium name="DOE Joint Genome Institute"/>
            <person name="Kuo A."/>
            <person name="Martino E."/>
            <person name="Perotto S."/>
            <person name="Kohler A."/>
            <person name="Nagy L.G."/>
            <person name="Floudas D."/>
            <person name="Copeland A."/>
            <person name="Barry K.W."/>
            <person name="Cichocki N."/>
            <person name="Veneault-Fourrey C."/>
            <person name="LaButti K."/>
            <person name="Lindquist E.A."/>
            <person name="Lipzen A."/>
            <person name="Lundell T."/>
            <person name="Morin E."/>
            <person name="Murat C."/>
            <person name="Sun H."/>
            <person name="Tunlid A."/>
            <person name="Henrissat B."/>
            <person name="Grigoriev I.V."/>
            <person name="Hibbett D.S."/>
            <person name="Martin F."/>
            <person name="Nordberg H.P."/>
            <person name="Cantor M.N."/>
            <person name="Hua S.X."/>
        </authorList>
    </citation>
    <scope>NUCLEOTIDE SEQUENCE [LARGE SCALE GENOMIC DNA]</scope>
    <source>
        <strain evidence="10 11">Zn</strain>
    </source>
</reference>
<keyword evidence="4" id="KW-0808">Transferase</keyword>
<feature type="compositionally biased region" description="Polar residues" evidence="7">
    <location>
        <begin position="288"/>
        <end position="303"/>
    </location>
</feature>
<dbReference type="PRINTS" id="PR00344">
    <property type="entry name" value="BCTRLSENSOR"/>
</dbReference>
<dbReference type="Gene3D" id="3.40.50.2300">
    <property type="match status" value="1"/>
</dbReference>
<dbReference type="CDD" id="cd17546">
    <property type="entry name" value="REC_hyHK_CKI1_RcsC-like"/>
    <property type="match status" value="1"/>
</dbReference>
<dbReference type="FunFam" id="3.30.450.40:FF:000083">
    <property type="entry name" value="Sensor histidine kinase/response regulator, putative (AFU_orthologue AFUA_4G00660)"/>
    <property type="match status" value="1"/>
</dbReference>
<dbReference type="SMART" id="SM00448">
    <property type="entry name" value="REC"/>
    <property type="match status" value="1"/>
</dbReference>
<evidence type="ECO:0000256" key="3">
    <source>
        <dbReference type="ARBA" id="ARBA00022553"/>
    </source>
</evidence>
<reference evidence="11" key="2">
    <citation type="submission" date="2015-01" db="EMBL/GenBank/DDBJ databases">
        <title>Evolutionary Origins and Diversification of the Mycorrhizal Mutualists.</title>
        <authorList>
            <consortium name="DOE Joint Genome Institute"/>
            <consortium name="Mycorrhizal Genomics Consortium"/>
            <person name="Kohler A."/>
            <person name="Kuo A."/>
            <person name="Nagy L.G."/>
            <person name="Floudas D."/>
            <person name="Copeland A."/>
            <person name="Barry K.W."/>
            <person name="Cichocki N."/>
            <person name="Veneault-Fourrey C."/>
            <person name="LaButti K."/>
            <person name="Lindquist E.A."/>
            <person name="Lipzen A."/>
            <person name="Lundell T."/>
            <person name="Morin E."/>
            <person name="Murat C."/>
            <person name="Riley R."/>
            <person name="Ohm R."/>
            <person name="Sun H."/>
            <person name="Tunlid A."/>
            <person name="Henrissat B."/>
            <person name="Grigoriev I.V."/>
            <person name="Hibbett D.S."/>
            <person name="Martin F."/>
        </authorList>
    </citation>
    <scope>NUCLEOTIDE SEQUENCE [LARGE SCALE GENOMIC DNA]</scope>
    <source>
        <strain evidence="11">Zn</strain>
    </source>
</reference>
<comment type="caution">
    <text evidence="6">Lacks conserved residue(s) required for the propagation of feature annotation.</text>
</comment>
<dbReference type="EMBL" id="KN832906">
    <property type="protein sequence ID" value="KIM92755.1"/>
    <property type="molecule type" value="Genomic_DNA"/>
</dbReference>
<protein>
    <recommendedName>
        <fullName evidence="2">histidine kinase</fullName>
        <ecNumber evidence="2">2.7.13.3</ecNumber>
    </recommendedName>
</protein>
<proteinExistence type="predicted"/>
<dbReference type="OrthoDB" id="303614at2759"/>
<dbReference type="SUPFAM" id="SSF52172">
    <property type="entry name" value="CheY-like"/>
    <property type="match status" value="1"/>
</dbReference>
<sequence length="1160" mass="128152">MPAHKKREAAEILFEMARERDLYRYYQPSSPPHFAPDHVPRSSYDTALSAFAQLATLRSNTRRALISLIDRTNEYILAEATQTLSLQSGLVYNDQNDIWFGCSTLPRSQGLCEKALETLPSSKLQRLLPLVINDLTQDDKFKDRSFVTSRLSLRFYAAMPIITKAGFNIGSLCVMDDKPRDGLSDVEIGFLGDMAITIMAHLEIGRVKEEHRRSKKMVKGLGLFVEGASTLHEWWLLDVRNDRALRQTGSNGREAPAVARAEPAGELRPLLAPQMDCNKTSIALNIGDQNTLAFPTPESSSTPAREPDESPIQSTGDDQHSANPSQSFRTSTADLQEIMLPENLKEMFSRAGNIIRECIEVDGAIFLDASIGTFRGHIGESHTILNQLEIIEGRSQGSAISSSEEEYWGGGNNEAEGSRVSLNGSYESQMSRKPLTHGVKEKEKMCGILGFSTAEKCSLRGDKAPENYVPIEEAFLYRLLYRYPRGQPEPIPSEKTRRARKRRESAKQIEAKALRQLLPGACSVVFFPLWDSHRDRWFAGSFAWTTRSTRVLTRAEELSYLAAFRNSIIAEVARLDTIAADRAKSDFISSISHELRSPLHGILALVEFLQDTAVDMFQNSMIDTIERYGRTLLDTIQHVLDFAKINNLTRSKSNMRHDKGSTDKRPRSSRIGLGVDIDISVITEDIIDAVYAGHEFQGNSSLGVADEASGFPSKGLRRSGANNNDTTPNQPPDQPALKKEQLAIIMDIGWRPNWVFSTQSGALRRVLMNLLGNALKYTDENSLNPGTGLGLSIVLQIVRSLGGTIDVQSELGVGTKVKVSLTLDQALTAPQSLAIGVKYENSVISVREKIRGLTLGLVGFHPPSSVPRTGASAFKVDPELPSSLQASLESMATVWFGMNVTTSESWEATPPDIYIADESESSLEYRPHKLAKAFAFCLSNASHPANRGPQLSPLQTLSKGPAFPQSLLNISPDSSFHLGEVHSSGEYFPTSAESLPWSTPEADKPSALTIYTNKATQRKPLLLLVEDNHINMKLLEAFAKRNNYSYDTAENGLVAFQAFQNKRNLYDIVLMGKQEVDISMPVMNGMESARAIRKLEGERGQKPAKIIALTGLASANARQEAFSSGINLFLAKPVSFNELRQILNDWSPDMEAHTQKSSGK</sequence>
<dbReference type="SUPFAM" id="SSF55781">
    <property type="entry name" value="GAF domain-like"/>
    <property type="match status" value="1"/>
</dbReference>
<dbReference type="PANTHER" id="PTHR43047:SF72">
    <property type="entry name" value="OSMOSENSING HISTIDINE PROTEIN KINASE SLN1"/>
    <property type="match status" value="1"/>
</dbReference>